<dbReference type="AlphaFoldDB" id="A0A2V0RBM2"/>
<proteinExistence type="predicted"/>
<reference evidence="1" key="1">
    <citation type="submission" date="2017-04" db="EMBL/GenBank/DDBJ databases">
        <title>Unveiling RNA virosphere associated with marine microorganisms.</title>
        <authorList>
            <person name="Urayama S."/>
            <person name="Takaki Y."/>
            <person name="Nishi S."/>
            <person name="Yoshida Y."/>
            <person name="Deguchi S."/>
            <person name="Takai K."/>
            <person name="Nunoura T."/>
        </authorList>
    </citation>
    <scope>NUCLEOTIDE SEQUENCE</scope>
</reference>
<organism evidence="1">
    <name type="scientific">viral metagenome</name>
    <dbReference type="NCBI Taxonomy" id="1070528"/>
    <lineage>
        <taxon>unclassified sequences</taxon>
        <taxon>metagenomes</taxon>
        <taxon>organismal metagenomes</taxon>
    </lineage>
</organism>
<evidence type="ECO:0000313" key="1">
    <source>
        <dbReference type="EMBL" id="GBH22487.1"/>
    </source>
</evidence>
<comment type="caution">
    <text evidence="1">The sequence shown here is derived from an EMBL/GenBank/DDBJ whole genome shotgun (WGS) entry which is preliminary data.</text>
</comment>
<accession>A0A2V0RBM2</accession>
<name>A0A2V0RBM2_9ZZZZ</name>
<protein>
    <submittedName>
        <fullName evidence="1">Uncharacterized protein</fullName>
    </submittedName>
</protein>
<dbReference type="EMBL" id="BDQC01000104">
    <property type="protein sequence ID" value="GBH22487.1"/>
    <property type="molecule type" value="Genomic_RNA"/>
</dbReference>
<sequence length="302" mass="31489">MSAMNFADDGAHMIAEADILKGSFGPQVDQYLGQSPIDGPPGYTFQKVYYSAQGVAQTDSATVTQLTAIYQKAPAHTGLLLNSNGTTSSIGANDMSLTLINQDQAGGSGISNSNRLESGDFILGALLRAIDTKPDDTRQGNFTAGYAAVGKLTRGSSPFPPILASNHIVFETFGVPADHATKVHQRSNAISNELGISHASTAVSCTNGLEFHNMTQAMGLTGKDSVSGASAADKNLVDTKAPVLAIVADGIAGADQIKVSLCVYALVAPRVDTGEAIQVPNRNFKLHDVAAKCKPQYLSYVA</sequence>